<dbReference type="GO" id="GO:0005789">
    <property type="term" value="C:endoplasmic reticulum membrane"/>
    <property type="evidence" value="ECO:0007669"/>
    <property type="project" value="UniProtKB-SubCell"/>
</dbReference>
<dbReference type="Pfam" id="PF04109">
    <property type="entry name" value="ATG9"/>
    <property type="match status" value="1"/>
</dbReference>
<evidence type="ECO:0000256" key="8">
    <source>
        <dbReference type="ARBA" id="ARBA00022692"/>
    </source>
</evidence>
<organism evidence="22 23">
    <name type="scientific">Kluyveromyces dobzhanskii CBS 2104</name>
    <dbReference type="NCBI Taxonomy" id="1427455"/>
    <lineage>
        <taxon>Eukaryota</taxon>
        <taxon>Fungi</taxon>
        <taxon>Dikarya</taxon>
        <taxon>Ascomycota</taxon>
        <taxon>Saccharomycotina</taxon>
        <taxon>Saccharomycetes</taxon>
        <taxon>Saccharomycetales</taxon>
        <taxon>Saccharomycetaceae</taxon>
        <taxon>Kluyveromyces</taxon>
    </lineage>
</organism>
<gene>
    <name evidence="22" type="ORF">KLDO_g1568</name>
</gene>
<dbReference type="GO" id="GO:0000422">
    <property type="term" value="P:autophagy of mitochondrion"/>
    <property type="evidence" value="ECO:0007669"/>
    <property type="project" value="TreeGrafter"/>
</dbReference>
<evidence type="ECO:0000256" key="7">
    <source>
        <dbReference type="ARBA" id="ARBA00022448"/>
    </source>
</evidence>
<evidence type="ECO:0000256" key="18">
    <source>
        <dbReference type="ARBA" id="ARBA00024621"/>
    </source>
</evidence>
<evidence type="ECO:0000256" key="4">
    <source>
        <dbReference type="ARBA" id="ARBA00004653"/>
    </source>
</evidence>
<keyword evidence="11 20" id="KW-0072">Autophagy</keyword>
<feature type="transmembrane region" description="Helical" evidence="20">
    <location>
        <begin position="701"/>
        <end position="720"/>
    </location>
</feature>
<feature type="compositionally biased region" description="Acidic residues" evidence="21">
    <location>
        <begin position="772"/>
        <end position="783"/>
    </location>
</feature>
<feature type="transmembrane region" description="Helical" evidence="20">
    <location>
        <begin position="592"/>
        <end position="613"/>
    </location>
</feature>
<feature type="transmembrane region" description="Helical" evidence="20">
    <location>
        <begin position="510"/>
        <end position="534"/>
    </location>
</feature>
<dbReference type="EMBL" id="CCBQ010000021">
    <property type="protein sequence ID" value="CDO93266.1"/>
    <property type="molecule type" value="Genomic_DNA"/>
</dbReference>
<comment type="subcellular location">
    <subcellularLocation>
        <location evidence="1">Cytoplasmic vesicle membrane</location>
        <topology evidence="1">Multi-pass membrane protein</topology>
    </subcellularLocation>
    <subcellularLocation>
        <location evidence="2">Endoplasmic reticulum membrane</location>
        <topology evidence="2">Multi-pass membrane protein</topology>
    </subcellularLocation>
    <subcellularLocation>
        <location evidence="4">Golgi apparatus membrane</location>
        <topology evidence="4">Multi-pass membrane protein</topology>
    </subcellularLocation>
    <subcellularLocation>
        <location evidence="3 20">Preautophagosomal structure membrane</location>
        <topology evidence="3 20">Multi-pass membrane protein</topology>
    </subcellularLocation>
</comment>
<keyword evidence="13 20" id="KW-0445">Lipid transport</keyword>
<evidence type="ECO:0000313" key="23">
    <source>
        <dbReference type="Proteomes" id="UP000031516"/>
    </source>
</evidence>
<proteinExistence type="inferred from homology"/>
<evidence type="ECO:0000256" key="21">
    <source>
        <dbReference type="SAM" id="MobiDB-lite"/>
    </source>
</evidence>
<evidence type="ECO:0000256" key="12">
    <source>
        <dbReference type="ARBA" id="ARBA00023034"/>
    </source>
</evidence>
<feature type="region of interest" description="Disordered" evidence="21">
    <location>
        <begin position="840"/>
        <end position="860"/>
    </location>
</feature>
<accession>A0A0A8L524</accession>
<evidence type="ECO:0000256" key="9">
    <source>
        <dbReference type="ARBA" id="ARBA00022824"/>
    </source>
</evidence>
<keyword evidence="15" id="KW-0968">Cytoplasmic vesicle</keyword>
<sequence length="910" mass="104372">MADSQDRANNAHKNTFLSRVFGVHSSAVENSLDTAEMSRITMPAGEGFSNYTEDDGNAGLIESDQEPSSSNEDSNYEEALMQNPQSIRFDTISNHMNGMTTIQSESEPDEDGTEEEEINIDDELHDEDLGSSDSKHGQPSSSEEDEPSPHNDSRKRQDETIPFLGKQRLNFDIKNPDGVGATQSKMPSKSRVFEGLLSKNPATMFRNNAVQNDLEESFLFRKPSAAEQGRFNRSTHFNLKPPPIFNNVSNLASVSKNSLSALSPKERSLWKWANVENLDNFLQQVYDYYLGNGFYCIIIEKVIHLATILFVVFISTYMGHCIDYSRLASSRTFDEIHIEQCYRTQISPTAKVFLWIFYGFIGLKVLQLYFDVKALQDIKNFYNYLLSISDKDLQAIPWQSVIQQLVLLKDQNAITANATEVKAKNRLSAHDVANRIMRKENFVISLYDNNILDLSLPVPLLRTCSLTKTVEWNINLCILGFAFNEKGNLKQTFLRESQREYLAEELKKRFVLAGFLNIILAPFLVTYFVLLNFFRYFNEYKTSPGSIGSRQYTPSAEWKFREYNELYHIFQKRMKLSMVIADDYVNQFPKPLLSIILSFFQFVSGSFVAILGILTIFDPDNFLNFEITPDRTVLFYMTVFGGIWAICHGAINEEYTVLKPEETLQELTSYTHYAPKEWKGKYHTEDTKNEFCKLYNLRITLLIRELISIILTPFLLWFSLPKNSERIIDFFRECTVYEEGLGYVCKYAMFEAAKIDRSAKAKNQTNKMFSPADEDESENESDEGVNKMLQSYMYFVEDYKNANNAVGKNQLPGSPMEPSYHPYNSTKDYSWKTQFALGKNSNRNRDLHRPRAKRFSNRNSDLELGSLSGSLVNKSGLFGDDNAENGDDFKSGNGIMGLLNQYYIKSDRNR</sequence>
<keyword evidence="23" id="KW-1185">Reference proteome</keyword>
<dbReference type="PANTHER" id="PTHR13038:SF10">
    <property type="entry name" value="AUTOPHAGY-RELATED PROTEIN 9"/>
    <property type="match status" value="1"/>
</dbReference>
<dbReference type="GO" id="GO:0000139">
    <property type="term" value="C:Golgi membrane"/>
    <property type="evidence" value="ECO:0007669"/>
    <property type="project" value="UniProtKB-SubCell"/>
</dbReference>
<evidence type="ECO:0000256" key="5">
    <source>
        <dbReference type="ARBA" id="ARBA00006185"/>
    </source>
</evidence>
<dbReference type="GO" id="GO:0034727">
    <property type="term" value="P:piecemeal microautophagy of the nucleus"/>
    <property type="evidence" value="ECO:0007669"/>
    <property type="project" value="TreeGrafter"/>
</dbReference>
<evidence type="ECO:0000256" key="1">
    <source>
        <dbReference type="ARBA" id="ARBA00004439"/>
    </source>
</evidence>
<dbReference type="GO" id="GO:0030659">
    <property type="term" value="C:cytoplasmic vesicle membrane"/>
    <property type="evidence" value="ECO:0007669"/>
    <property type="project" value="UniProtKB-SubCell"/>
</dbReference>
<evidence type="ECO:0000256" key="6">
    <source>
        <dbReference type="ARBA" id="ARBA00018074"/>
    </source>
</evidence>
<evidence type="ECO:0000256" key="20">
    <source>
        <dbReference type="RuleBase" id="RU364027"/>
    </source>
</evidence>
<name>A0A0A8L524_9SACH</name>
<evidence type="ECO:0000313" key="22">
    <source>
        <dbReference type="EMBL" id="CDO93266.1"/>
    </source>
</evidence>
<evidence type="ECO:0000256" key="17">
    <source>
        <dbReference type="ARBA" id="ARBA00024615"/>
    </source>
</evidence>
<evidence type="ECO:0000256" key="10">
    <source>
        <dbReference type="ARBA" id="ARBA00022989"/>
    </source>
</evidence>
<comment type="function">
    <text evidence="20">Phospholipid scramblase involved in autophagy. Cycles between the preautophagosomal structure/phagophore assembly site (PAS) and the cytoplasmic vesicle pool and supplies membrane for the growing autophagosome. Lipid scramblase activity plays a key role in preautophagosomal structure/phagophore assembly by distributing the phospholipids that arrive through ATG2 from the cytoplasmic to the luminal leaflet of the bilayer, thereby driving autophagosomal membrane expansion.</text>
</comment>
<feature type="transmembrane region" description="Helical" evidence="20">
    <location>
        <begin position="352"/>
        <end position="370"/>
    </location>
</feature>
<dbReference type="InterPro" id="IPR007241">
    <property type="entry name" value="Autophagy-rel_prot_9"/>
</dbReference>
<dbReference type="Proteomes" id="UP000031516">
    <property type="component" value="Unassembled WGS sequence"/>
</dbReference>
<dbReference type="GO" id="GO:0061709">
    <property type="term" value="P:reticulophagy"/>
    <property type="evidence" value="ECO:0007669"/>
    <property type="project" value="TreeGrafter"/>
</dbReference>
<feature type="region of interest" description="Disordered" evidence="21">
    <location>
        <begin position="763"/>
        <end position="783"/>
    </location>
</feature>
<evidence type="ECO:0000256" key="19">
    <source>
        <dbReference type="ARBA" id="ARBA00024631"/>
    </source>
</evidence>
<evidence type="ECO:0000256" key="2">
    <source>
        <dbReference type="ARBA" id="ARBA00004477"/>
    </source>
</evidence>
<dbReference type="GO" id="GO:0005776">
    <property type="term" value="C:autophagosome"/>
    <property type="evidence" value="ECO:0007669"/>
    <property type="project" value="TreeGrafter"/>
</dbReference>
<dbReference type="OrthoDB" id="2020634at2759"/>
<feature type="region of interest" description="Disordered" evidence="21">
    <location>
        <begin position="123"/>
        <end position="187"/>
    </location>
</feature>
<protein>
    <recommendedName>
        <fullName evidence="6 20">Autophagy-related protein 9</fullName>
    </recommendedName>
</protein>
<keyword evidence="14 20" id="KW-0472">Membrane</keyword>
<reference evidence="22 23" key="1">
    <citation type="submission" date="2014-03" db="EMBL/GenBank/DDBJ databases">
        <title>The genome of Kluyveromyces dobzhanskii.</title>
        <authorList>
            <person name="Nystedt B."/>
            <person name="Astrom S."/>
        </authorList>
    </citation>
    <scope>NUCLEOTIDE SEQUENCE [LARGE SCALE GENOMIC DNA]</scope>
    <source>
        <strain evidence="22 23">CBS 2104</strain>
    </source>
</reference>
<keyword evidence="9" id="KW-0256">Endoplasmic reticulum</keyword>
<comment type="caution">
    <text evidence="22">The sequence shown here is derived from an EMBL/GenBank/DDBJ whole genome shotgun (WGS) entry which is preliminary data.</text>
</comment>
<dbReference type="PANTHER" id="PTHR13038">
    <property type="entry name" value="APG9 AUTOPHAGY 9"/>
    <property type="match status" value="1"/>
</dbReference>
<keyword evidence="10 20" id="KW-1133">Transmembrane helix</keyword>
<keyword evidence="12" id="KW-0333">Golgi apparatus</keyword>
<comment type="catalytic activity">
    <reaction evidence="16">
        <text>a 1,2-diacyl-sn-glycero-3-phospho-L-serine(in) = a 1,2-diacyl-sn-glycero-3-phospho-L-serine(out)</text>
        <dbReference type="Rhea" id="RHEA:38663"/>
        <dbReference type="ChEBI" id="CHEBI:57262"/>
    </reaction>
</comment>
<evidence type="ECO:0000256" key="3">
    <source>
        <dbReference type="ARBA" id="ARBA00004511"/>
    </source>
</evidence>
<evidence type="ECO:0000256" key="15">
    <source>
        <dbReference type="ARBA" id="ARBA00023329"/>
    </source>
</evidence>
<evidence type="ECO:0000256" key="11">
    <source>
        <dbReference type="ARBA" id="ARBA00023006"/>
    </source>
</evidence>
<keyword evidence="8 20" id="KW-0812">Transmembrane</keyword>
<comment type="catalytic activity">
    <reaction evidence="18">
        <text>a 1,2-diacyl-sn-glycero-3-phospho-(1D-myo-inositol-3-phosphate)(in) = a 1,2-diacyl-sn-glycero-3-phospho-(1D-myo-inositol-3-phosphate)(out)</text>
        <dbReference type="Rhea" id="RHEA:67920"/>
        <dbReference type="ChEBI" id="CHEBI:58088"/>
    </reaction>
</comment>
<evidence type="ECO:0000256" key="14">
    <source>
        <dbReference type="ARBA" id="ARBA00023136"/>
    </source>
</evidence>
<dbReference type="GO" id="GO:0006869">
    <property type="term" value="P:lipid transport"/>
    <property type="evidence" value="ECO:0007669"/>
    <property type="project" value="UniProtKB-KW"/>
</dbReference>
<feature type="transmembrane region" description="Helical" evidence="20">
    <location>
        <begin position="633"/>
        <end position="651"/>
    </location>
</feature>
<feature type="region of interest" description="Disordered" evidence="21">
    <location>
        <begin position="43"/>
        <end position="77"/>
    </location>
</feature>
<dbReference type="GO" id="GO:0034497">
    <property type="term" value="P:protein localization to phagophore assembly site"/>
    <property type="evidence" value="ECO:0007669"/>
    <property type="project" value="TreeGrafter"/>
</dbReference>
<comment type="catalytic activity">
    <reaction evidence="19">
        <text>a 1,2-diacyl-sn-glycero-3-phosphocholine(in) = a 1,2-diacyl-sn-glycero-3-phosphocholine(out)</text>
        <dbReference type="Rhea" id="RHEA:38571"/>
        <dbReference type="ChEBI" id="CHEBI:57643"/>
    </reaction>
</comment>
<evidence type="ECO:0000256" key="13">
    <source>
        <dbReference type="ARBA" id="ARBA00023055"/>
    </source>
</evidence>
<dbReference type="GO" id="GO:0034045">
    <property type="term" value="C:phagophore assembly site membrane"/>
    <property type="evidence" value="ECO:0007669"/>
    <property type="project" value="UniProtKB-SubCell"/>
</dbReference>
<dbReference type="AlphaFoldDB" id="A0A0A8L524"/>
<feature type="transmembrane region" description="Helical" evidence="20">
    <location>
        <begin position="302"/>
        <end position="322"/>
    </location>
</feature>
<keyword evidence="7 20" id="KW-0813">Transport</keyword>
<evidence type="ECO:0000256" key="16">
    <source>
        <dbReference type="ARBA" id="ARBA00024479"/>
    </source>
</evidence>
<comment type="similarity">
    <text evidence="5 20">Belongs to the ATG9 family.</text>
</comment>
<comment type="catalytic activity">
    <reaction evidence="17">
        <text>a 1,2-diacyl-sn-glycero-3-phosphoethanolamine(in) = a 1,2-diacyl-sn-glycero-3-phosphoethanolamine(out)</text>
        <dbReference type="Rhea" id="RHEA:38895"/>
        <dbReference type="ChEBI" id="CHEBI:64612"/>
    </reaction>
</comment>
<feature type="compositionally biased region" description="Basic and acidic residues" evidence="21">
    <location>
        <begin position="147"/>
        <end position="159"/>
    </location>
</feature>